<organism evidence="9 10">
    <name type="scientific">Tepiditoga spiralis</name>
    <dbReference type="NCBI Taxonomy" id="2108365"/>
    <lineage>
        <taxon>Bacteria</taxon>
        <taxon>Thermotogati</taxon>
        <taxon>Thermotogota</taxon>
        <taxon>Thermotogae</taxon>
        <taxon>Petrotogales</taxon>
        <taxon>Petrotogaceae</taxon>
        <taxon>Tepiditoga</taxon>
    </lineage>
</organism>
<comment type="similarity">
    <text evidence="1 5">Belongs to the thiolase-like superfamily. Thiolase family.</text>
</comment>
<dbReference type="Pfam" id="PF02803">
    <property type="entry name" value="Thiolase_C"/>
    <property type="match status" value="1"/>
</dbReference>
<dbReference type="GO" id="GO:0003988">
    <property type="term" value="F:acetyl-CoA C-acyltransferase activity"/>
    <property type="evidence" value="ECO:0007669"/>
    <property type="project" value="UniProtKB-ARBA"/>
</dbReference>
<dbReference type="CDD" id="cd00751">
    <property type="entry name" value="thiolase"/>
    <property type="match status" value="1"/>
</dbReference>
<keyword evidence="2 5" id="KW-0808">Transferase</keyword>
<feature type="active site" description="Proton acceptor" evidence="4">
    <location>
        <position position="385"/>
    </location>
</feature>
<dbReference type="PANTHER" id="PTHR18919:SF107">
    <property type="entry name" value="ACETYL-COA ACETYLTRANSFERASE, CYTOSOLIC"/>
    <property type="match status" value="1"/>
</dbReference>
<feature type="domain" description="Thiolase N-terminal" evidence="7">
    <location>
        <begin position="4"/>
        <end position="260"/>
    </location>
</feature>
<dbReference type="InterPro" id="IPR020616">
    <property type="entry name" value="Thiolase_N"/>
</dbReference>
<evidence type="ECO:0000256" key="2">
    <source>
        <dbReference type="ARBA" id="ARBA00022679"/>
    </source>
</evidence>
<dbReference type="RefSeq" id="WP_190615516.1">
    <property type="nucleotide sequence ID" value="NZ_AP018712.1"/>
</dbReference>
<dbReference type="InterPro" id="IPR016039">
    <property type="entry name" value="Thiolase-like"/>
</dbReference>
<dbReference type="PROSITE" id="PS00099">
    <property type="entry name" value="THIOLASE_3"/>
    <property type="match status" value="1"/>
</dbReference>
<protein>
    <submittedName>
        <fullName evidence="9">Acetyl-CoA acetyltransferase</fullName>
    </submittedName>
</protein>
<keyword evidence="6" id="KW-0472">Membrane</keyword>
<feature type="active site" description="Acyl-thioester intermediate" evidence="4">
    <location>
        <position position="86"/>
    </location>
</feature>
<evidence type="ECO:0000313" key="9">
    <source>
        <dbReference type="EMBL" id="BBE30418.1"/>
    </source>
</evidence>
<dbReference type="Proteomes" id="UP000516361">
    <property type="component" value="Chromosome"/>
</dbReference>
<dbReference type="PANTHER" id="PTHR18919">
    <property type="entry name" value="ACETYL-COA C-ACYLTRANSFERASE"/>
    <property type="match status" value="1"/>
</dbReference>
<dbReference type="PIRSF" id="PIRSF000429">
    <property type="entry name" value="Ac-CoA_Ac_transf"/>
    <property type="match status" value="1"/>
</dbReference>
<evidence type="ECO:0000256" key="5">
    <source>
        <dbReference type="RuleBase" id="RU003557"/>
    </source>
</evidence>
<dbReference type="InterPro" id="IPR020615">
    <property type="entry name" value="Thiolase_acyl_enz_int_AS"/>
</dbReference>
<dbReference type="InterPro" id="IPR002155">
    <property type="entry name" value="Thiolase"/>
</dbReference>
<dbReference type="InterPro" id="IPR020610">
    <property type="entry name" value="Thiolase_AS"/>
</dbReference>
<feature type="domain" description="Thiolase C-terminal" evidence="8">
    <location>
        <begin position="267"/>
        <end position="397"/>
    </location>
</feature>
<evidence type="ECO:0000256" key="3">
    <source>
        <dbReference type="ARBA" id="ARBA00023315"/>
    </source>
</evidence>
<dbReference type="PROSITE" id="PS00098">
    <property type="entry name" value="THIOLASE_1"/>
    <property type="match status" value="1"/>
</dbReference>
<dbReference type="NCBIfam" id="TIGR01930">
    <property type="entry name" value="AcCoA-C-Actrans"/>
    <property type="match status" value="1"/>
</dbReference>
<evidence type="ECO:0000259" key="7">
    <source>
        <dbReference type="Pfam" id="PF00108"/>
    </source>
</evidence>
<evidence type="ECO:0000256" key="1">
    <source>
        <dbReference type="ARBA" id="ARBA00010982"/>
    </source>
</evidence>
<dbReference type="KEGG" id="ocy:OSSY52_05590"/>
<sequence length="400" mass="43035">MRKIYIVEAKRTAVGSFGGALKDLTASELGAIAIKEVIKDVDPKNINQVVVGNVLQAGQGMGPARQASIKAGIPVEVPAYTINMICGSGMKAIMLAANEIKLGADLVVAAGMESMSNAPYNLPSKSRFGSKFGDMKVTDHMIREGLWDVFNDYHMGVTAENLVEKYGITREEMDELSAMSQNRAEEAIKAGKFKDEIIPVEIKTRKGTVTVDTDEYPRFGTTVEKLAKLRPAFKKDGTVTAGNSSGINDGASAMLLASEEAVKKYNLKPIAEIVAYDQGGVDPAYMGMGPVAAISNLFEKYTEYELKDMELLELNEAFAAQSLANIKALTEKYNLTKEWFTERTNVNGGAIAIGHPIGASGNRITVTLIHEMKKRNLNIGLASLCIGGGMGTAIVIKNVK</sequence>
<dbReference type="InterPro" id="IPR020617">
    <property type="entry name" value="Thiolase_C"/>
</dbReference>
<evidence type="ECO:0000256" key="4">
    <source>
        <dbReference type="PIRSR" id="PIRSR000429-1"/>
    </source>
</evidence>
<accession>A0A7G1G2C8</accession>
<proteinExistence type="inferred from homology"/>
<dbReference type="AlphaFoldDB" id="A0A7G1G2C8"/>
<dbReference type="FunCoup" id="A0A7G1G2C8">
    <property type="interactions" value="302"/>
</dbReference>
<dbReference type="Pfam" id="PF00108">
    <property type="entry name" value="Thiolase_N"/>
    <property type="match status" value="1"/>
</dbReference>
<dbReference type="FunFam" id="3.40.47.10:FF:000010">
    <property type="entry name" value="Acetyl-CoA acetyltransferase (Thiolase)"/>
    <property type="match status" value="1"/>
</dbReference>
<feature type="active site" description="Proton acceptor" evidence="4">
    <location>
        <position position="355"/>
    </location>
</feature>
<gene>
    <name evidence="9" type="ORF">OSSY52_05590</name>
</gene>
<reference evidence="9 10" key="1">
    <citation type="submission" date="2018-06" db="EMBL/GenBank/DDBJ databases">
        <title>Genome sequencing of Oceanotoga sp. sy52.</title>
        <authorList>
            <person name="Mori K."/>
        </authorList>
    </citation>
    <scope>NUCLEOTIDE SEQUENCE [LARGE SCALE GENOMIC DNA]</scope>
    <source>
        <strain evidence="10">sy52</strain>
    </source>
</reference>
<keyword evidence="3 5" id="KW-0012">Acyltransferase</keyword>
<evidence type="ECO:0000313" key="10">
    <source>
        <dbReference type="Proteomes" id="UP000516361"/>
    </source>
</evidence>
<dbReference type="InParanoid" id="A0A7G1G2C8"/>
<dbReference type="Gene3D" id="3.40.47.10">
    <property type="match status" value="2"/>
</dbReference>
<keyword evidence="6" id="KW-0812">Transmembrane</keyword>
<dbReference type="InterPro" id="IPR020613">
    <property type="entry name" value="Thiolase_CS"/>
</dbReference>
<dbReference type="PROSITE" id="PS00737">
    <property type="entry name" value="THIOLASE_2"/>
    <property type="match status" value="1"/>
</dbReference>
<evidence type="ECO:0000259" key="8">
    <source>
        <dbReference type="Pfam" id="PF02803"/>
    </source>
</evidence>
<dbReference type="EMBL" id="AP018712">
    <property type="protein sequence ID" value="BBE30418.1"/>
    <property type="molecule type" value="Genomic_DNA"/>
</dbReference>
<name>A0A7G1G2C8_9BACT</name>
<evidence type="ECO:0000256" key="6">
    <source>
        <dbReference type="SAM" id="Phobius"/>
    </source>
</evidence>
<keyword evidence="6" id="KW-1133">Transmembrane helix</keyword>
<keyword evidence="10" id="KW-1185">Reference proteome</keyword>
<dbReference type="SUPFAM" id="SSF53901">
    <property type="entry name" value="Thiolase-like"/>
    <property type="match status" value="2"/>
</dbReference>
<feature type="transmembrane region" description="Helical" evidence="6">
    <location>
        <begin position="377"/>
        <end position="396"/>
    </location>
</feature>